<dbReference type="AlphaFoldDB" id="A0A8B2NM76"/>
<protein>
    <submittedName>
        <fullName evidence="1">SIR2 family protein</fullName>
    </submittedName>
</protein>
<dbReference type="EMBL" id="QHHQ01000003">
    <property type="protein sequence ID" value="RAI00727.1"/>
    <property type="molecule type" value="Genomic_DNA"/>
</dbReference>
<proteinExistence type="predicted"/>
<keyword evidence="2" id="KW-1185">Reference proteome</keyword>
<sequence>MTGLLPDEADVDFADAGATLAALAPRIAQGEIVPYLGPGALGADAPVPASPEALAEFLGAKVALPARARGNVWAAAQFIESRRHRNTVTALMDEAFAPPVVPGPLHAALARMGAPMIVSTWYDAAMRRALAEAGADFGEVQGITRAAIGETEWYRFYDAAGDEVAAPAAWRTVLYTPHGGTRPAHNYLISDADYVETLTEIDIQTPIPDIVAERRAGRSFLFLGCRFHDQLLRTYARQIAKRSSGPHVAVFDPGTALTRNERRFLAAEGIVPVAAPLLTLASALLQPA</sequence>
<dbReference type="Proteomes" id="UP000249590">
    <property type="component" value="Unassembled WGS sequence"/>
</dbReference>
<reference evidence="1 2" key="1">
    <citation type="submission" date="2018-05" db="EMBL/GenBank/DDBJ databases">
        <title>Acuticoccus sediminis sp. nov., isolated from deep-sea sediment of Indian Ocean.</title>
        <authorList>
            <person name="Liu X."/>
            <person name="Lai Q."/>
            <person name="Du Y."/>
            <person name="Sun F."/>
            <person name="Zhang X."/>
            <person name="Wang S."/>
            <person name="Shao Z."/>
        </authorList>
    </citation>
    <scope>NUCLEOTIDE SEQUENCE [LARGE SCALE GENOMIC DNA]</scope>
    <source>
        <strain evidence="1 2">PTG4-2</strain>
    </source>
</reference>
<evidence type="ECO:0000313" key="2">
    <source>
        <dbReference type="Proteomes" id="UP000249590"/>
    </source>
</evidence>
<comment type="caution">
    <text evidence="1">The sequence shown here is derived from an EMBL/GenBank/DDBJ whole genome shotgun (WGS) entry which is preliminary data.</text>
</comment>
<dbReference type="RefSeq" id="WP_111346927.1">
    <property type="nucleotide sequence ID" value="NZ_QHHQ01000003.1"/>
</dbReference>
<dbReference type="Pfam" id="PF13289">
    <property type="entry name" value="SIR2_2"/>
    <property type="match status" value="1"/>
</dbReference>
<dbReference type="OrthoDB" id="9802053at2"/>
<evidence type="ECO:0000313" key="1">
    <source>
        <dbReference type="EMBL" id="RAI00727.1"/>
    </source>
</evidence>
<organism evidence="1 2">
    <name type="scientific">Acuticoccus sediminis</name>
    <dbReference type="NCBI Taxonomy" id="2184697"/>
    <lineage>
        <taxon>Bacteria</taxon>
        <taxon>Pseudomonadati</taxon>
        <taxon>Pseudomonadota</taxon>
        <taxon>Alphaproteobacteria</taxon>
        <taxon>Hyphomicrobiales</taxon>
        <taxon>Amorphaceae</taxon>
        <taxon>Acuticoccus</taxon>
    </lineage>
</organism>
<accession>A0A8B2NM76</accession>
<name>A0A8B2NM76_9HYPH</name>
<gene>
    <name evidence="1" type="ORF">DLJ53_15885</name>
</gene>